<dbReference type="Gene3D" id="3.40.228.10">
    <property type="entry name" value="Dimethylsulfoxide Reductase, domain 2"/>
    <property type="match status" value="1"/>
</dbReference>
<protein>
    <submittedName>
        <fullName evidence="12">Nitrate reductase</fullName>
        <ecNumber evidence="12">1.7.99.4</ecNumber>
    </submittedName>
</protein>
<dbReference type="GO" id="GO:0043546">
    <property type="term" value="F:molybdopterin cofactor binding"/>
    <property type="evidence" value="ECO:0007669"/>
    <property type="project" value="InterPro"/>
</dbReference>
<evidence type="ECO:0000256" key="6">
    <source>
        <dbReference type="ARBA" id="ARBA00022723"/>
    </source>
</evidence>
<dbReference type="InterPro" id="IPR009010">
    <property type="entry name" value="Asp_de-COase-like_dom_sf"/>
</dbReference>
<keyword evidence="10" id="KW-0534">Nitrate assimilation</keyword>
<dbReference type="KEGG" id="tcy:Thicy_0784"/>
<sequence length="897" mass="97885">MGRAALATRPADATLINTTCPYCGVGCGVEMQRNNQAWLCRGDQQHPANAGKLCVKGSALAETLDSRGRLLEPQINGVAVSIDQACTRIADEFKQVIAEHGPDAVAFYVSGQLLTEDYYVANKLIKGFMGTANIDTNSRLCMASAVVGYKRAFGADAVPCSYEDLALADLLVLVGSNAAWAHPILYQKMTQAKRDNPHKKVVVIDPRRTATCDLADLHLAIKPGTDALLFNGLLAYLAKQDCLDARFIIEHTEGFVLALAQAEATADTDLAVLAADCGVSESDLNKFFAWFAQTPRTVTFYSQGVNQSSSGVDKSNAIINVHLATGRIGKPGAGPFSITGQPNAMGGREVGGLANQLAAHMDFNDPAAIDRVERFWQAENMAQQNGLKAVDLFQAVDAGKVKAIWIMHTNPVVTMPDADFVRRALEKCACVVVSDAVADTDTTRCANILLPAAAWGEKDGTVTNSDRTISRQRAFLSAPGQAKPDWWWICQVAQKMGFEQAFNYVSPFGVFKEHVALSAFENDGLLSRRDFDLSGLQSLTEPEYQNLQPIQWPVTADYPNGLKRLFEDGQFFTPNRRAKFIAITPQLPKESPSNDYPFVLNTGRYRDQWHTMTRTAKTPKLLQHRDEPRLSMHPDDAQQCGLVTGDLAMVTSRLGKLILPVECDTGLVKGQVFVPMHWTGVYAKHGRVDRLIPAHTDPLSGQPESKHAVVNITAWPAAFRAGYWTKDFDWQPAENLGYWVKVPKENGVFWHLADTQGFDLSTWQSNQPQLNEPDLCFEDEALGVVRFAWLDLQDGLVAALFVAPNLRLQPPYDWVSSLLNQTLLNDSDRYGLLSGLAVDKVDAGATICSCFQVGEKTLCDAIKEGGATLDKLGEKTGAGTNCGSCIPELKALIAQGG</sequence>
<dbReference type="Pfam" id="PF01568">
    <property type="entry name" value="Molydop_binding"/>
    <property type="match status" value="1"/>
</dbReference>
<dbReference type="GO" id="GO:0016020">
    <property type="term" value="C:membrane"/>
    <property type="evidence" value="ECO:0007669"/>
    <property type="project" value="TreeGrafter"/>
</dbReference>
<dbReference type="SUPFAM" id="SSF50692">
    <property type="entry name" value="ADC-like"/>
    <property type="match status" value="1"/>
</dbReference>
<dbReference type="Pfam" id="PF00384">
    <property type="entry name" value="Molybdopterin"/>
    <property type="match status" value="1"/>
</dbReference>
<dbReference type="AlphaFoldDB" id="F6DCH0"/>
<dbReference type="PANTHER" id="PTHR43105:SF9">
    <property type="entry name" value="NADPH-FE(3+) OXIDOREDUCTASE SUBUNIT ALPHA"/>
    <property type="match status" value="1"/>
</dbReference>
<dbReference type="InterPro" id="IPR050123">
    <property type="entry name" value="Prok_molybdopt-oxidoreductase"/>
</dbReference>
<dbReference type="Proteomes" id="UP000009232">
    <property type="component" value="Chromosome"/>
</dbReference>
<dbReference type="GO" id="GO:0051539">
    <property type="term" value="F:4 iron, 4 sulfur cluster binding"/>
    <property type="evidence" value="ECO:0007669"/>
    <property type="project" value="UniProtKB-KW"/>
</dbReference>
<keyword evidence="7 12" id="KW-0560">Oxidoreductase</keyword>
<evidence type="ECO:0000313" key="13">
    <source>
        <dbReference type="Proteomes" id="UP000009232"/>
    </source>
</evidence>
<dbReference type="PROSITE" id="PS51669">
    <property type="entry name" value="4FE4S_MOW_BIS_MGD"/>
    <property type="match status" value="1"/>
</dbReference>
<dbReference type="GO" id="GO:0042128">
    <property type="term" value="P:nitrate assimilation"/>
    <property type="evidence" value="ECO:0007669"/>
    <property type="project" value="UniProtKB-KW"/>
</dbReference>
<dbReference type="EMBL" id="CP002776">
    <property type="protein sequence ID" value="AEG31556.1"/>
    <property type="molecule type" value="Genomic_DNA"/>
</dbReference>
<dbReference type="Gene3D" id="1.10.10.1100">
    <property type="entry name" value="BFD-like [2Fe-2S]-binding domain"/>
    <property type="match status" value="1"/>
</dbReference>
<dbReference type="RefSeq" id="WP_013835335.1">
    <property type="nucleotide sequence ID" value="NC_015581.1"/>
</dbReference>
<keyword evidence="8" id="KW-0408">Iron</keyword>
<dbReference type="EC" id="1.7.99.4" evidence="12"/>
<dbReference type="Gene3D" id="2.20.25.90">
    <property type="entry name" value="ADC-like domains"/>
    <property type="match status" value="1"/>
</dbReference>
<organism evidence="12 13">
    <name type="scientific">Thiomicrospira cyclica (strain DSM 14477 / JCM 11371 / ALM1)</name>
    <name type="common">Thioalkalimicrobium cyclicum</name>
    <dbReference type="NCBI Taxonomy" id="717773"/>
    <lineage>
        <taxon>Bacteria</taxon>
        <taxon>Pseudomonadati</taxon>
        <taxon>Pseudomonadota</taxon>
        <taxon>Gammaproteobacteria</taxon>
        <taxon>Thiotrichales</taxon>
        <taxon>Piscirickettsiaceae</taxon>
        <taxon>Thiomicrospira</taxon>
    </lineage>
</organism>
<keyword evidence="4" id="KW-0004">4Fe-4S</keyword>
<dbReference type="InterPro" id="IPR006963">
    <property type="entry name" value="Mopterin_OxRdtase_4Fe-4S_dom"/>
</dbReference>
<reference evidence="12 13" key="1">
    <citation type="submission" date="2011-05" db="EMBL/GenBank/DDBJ databases">
        <title>Complete sequence of Thioalkalimicrobium cyclicum ALM1.</title>
        <authorList>
            <consortium name="US DOE Joint Genome Institute"/>
            <person name="Lucas S."/>
            <person name="Han J."/>
            <person name="Lapidus A."/>
            <person name="Cheng J.-F."/>
            <person name="Goodwin L."/>
            <person name="Pitluck S."/>
            <person name="Peters L."/>
            <person name="Mikhailova N."/>
            <person name="Davenport K."/>
            <person name="Han C."/>
            <person name="Tapia R."/>
            <person name="Land M."/>
            <person name="Hauser L."/>
            <person name="Kyrpides N."/>
            <person name="Ivanova N."/>
            <person name="Pagani I."/>
            <person name="Kappler U."/>
            <person name="Woyke T."/>
        </authorList>
    </citation>
    <scope>NUCLEOTIDE SEQUENCE [LARGE SCALE GENOMIC DNA]</scope>
    <source>
        <strain evidence="13">DSM 14477 / JCM 11371 / ALM1</strain>
    </source>
</reference>
<keyword evidence="13" id="KW-1185">Reference proteome</keyword>
<comment type="cofactor">
    <cofactor evidence="2">
        <name>[4Fe-4S] cluster</name>
        <dbReference type="ChEBI" id="CHEBI:49883"/>
    </cofactor>
</comment>
<evidence type="ECO:0000313" key="12">
    <source>
        <dbReference type="EMBL" id="AEG31556.1"/>
    </source>
</evidence>
<evidence type="ECO:0000256" key="4">
    <source>
        <dbReference type="ARBA" id="ARBA00022485"/>
    </source>
</evidence>
<dbReference type="SMART" id="SM00926">
    <property type="entry name" value="Molybdop_Fe4S4"/>
    <property type="match status" value="1"/>
</dbReference>
<evidence type="ECO:0000256" key="2">
    <source>
        <dbReference type="ARBA" id="ARBA00001966"/>
    </source>
</evidence>
<dbReference type="SUPFAM" id="SSF53706">
    <property type="entry name" value="Formate dehydrogenase/DMSO reductase, domains 1-3"/>
    <property type="match status" value="1"/>
</dbReference>
<dbReference type="InterPro" id="IPR006657">
    <property type="entry name" value="MoPterin_dinucl-bd_dom"/>
</dbReference>
<dbReference type="PROSITE" id="PS00551">
    <property type="entry name" value="MOLYBDOPTERIN_PROK_1"/>
    <property type="match status" value="1"/>
</dbReference>
<evidence type="ECO:0000256" key="10">
    <source>
        <dbReference type="ARBA" id="ARBA00023063"/>
    </source>
</evidence>
<keyword evidence="5" id="KW-0500">Molybdenum</keyword>
<dbReference type="eggNOG" id="COG0243">
    <property type="taxonomic scope" value="Bacteria"/>
</dbReference>
<dbReference type="InterPro" id="IPR041957">
    <property type="entry name" value="CT_Nitrate-R-NapA-like"/>
</dbReference>
<dbReference type="Gene3D" id="2.40.40.20">
    <property type="match status" value="1"/>
</dbReference>
<dbReference type="Pfam" id="PF04324">
    <property type="entry name" value="Fer2_BFD"/>
    <property type="match status" value="1"/>
</dbReference>
<dbReference type="GO" id="GO:0016491">
    <property type="term" value="F:oxidoreductase activity"/>
    <property type="evidence" value="ECO:0007669"/>
    <property type="project" value="UniProtKB-KW"/>
</dbReference>
<keyword evidence="6" id="KW-0479">Metal-binding</keyword>
<dbReference type="GO" id="GO:0046872">
    <property type="term" value="F:metal ion binding"/>
    <property type="evidence" value="ECO:0007669"/>
    <property type="project" value="UniProtKB-KW"/>
</dbReference>
<evidence type="ECO:0000256" key="1">
    <source>
        <dbReference type="ARBA" id="ARBA00001942"/>
    </source>
</evidence>
<dbReference type="OrthoDB" id="9810782at2"/>
<dbReference type="CDD" id="cd02791">
    <property type="entry name" value="MopB_CT_Nitrate-R-NapA-like"/>
    <property type="match status" value="1"/>
</dbReference>
<evidence type="ECO:0000256" key="7">
    <source>
        <dbReference type="ARBA" id="ARBA00023002"/>
    </source>
</evidence>
<keyword evidence="9" id="KW-0411">Iron-sulfur</keyword>
<comment type="cofactor">
    <cofactor evidence="1">
        <name>Mo-bis(molybdopterin guanine dinucleotide)</name>
        <dbReference type="ChEBI" id="CHEBI:60539"/>
    </cofactor>
</comment>
<dbReference type="CDD" id="cd02754">
    <property type="entry name" value="MopB_Nitrate-R-NapA-like"/>
    <property type="match status" value="1"/>
</dbReference>
<dbReference type="HOGENOM" id="CLU_000422_13_4_6"/>
<dbReference type="InterPro" id="IPR007419">
    <property type="entry name" value="BFD-like_2Fe2S-bd_dom"/>
</dbReference>
<accession>F6DCH0</accession>
<dbReference type="STRING" id="717773.Thicy_0784"/>
<evidence type="ECO:0000256" key="3">
    <source>
        <dbReference type="ARBA" id="ARBA00008747"/>
    </source>
</evidence>
<evidence type="ECO:0000256" key="5">
    <source>
        <dbReference type="ARBA" id="ARBA00022505"/>
    </source>
</evidence>
<gene>
    <name evidence="12" type="ordered locus">Thicy_0784</name>
</gene>
<dbReference type="InterPro" id="IPR006656">
    <property type="entry name" value="Mopterin_OxRdtase"/>
</dbReference>
<evidence type="ECO:0000256" key="9">
    <source>
        <dbReference type="ARBA" id="ARBA00023014"/>
    </source>
</evidence>
<name>F6DCH0_THICA</name>
<feature type="domain" description="4Fe-4S Mo/W bis-MGD-type" evidence="11">
    <location>
        <begin position="13"/>
        <end position="68"/>
    </location>
</feature>
<evidence type="ECO:0000259" key="11">
    <source>
        <dbReference type="PROSITE" id="PS51669"/>
    </source>
</evidence>
<proteinExistence type="inferred from homology"/>
<dbReference type="GO" id="GO:1990204">
    <property type="term" value="C:oxidoreductase complex"/>
    <property type="evidence" value="ECO:0007669"/>
    <property type="project" value="UniProtKB-ARBA"/>
</dbReference>
<dbReference type="PANTHER" id="PTHR43105">
    <property type="entry name" value="RESPIRATORY NITRATE REDUCTASE"/>
    <property type="match status" value="1"/>
</dbReference>
<comment type="similarity">
    <text evidence="3">Belongs to the prokaryotic molybdopterin-containing oxidoreductase family. NasA/NapA/NarB subfamily.</text>
</comment>
<evidence type="ECO:0000256" key="8">
    <source>
        <dbReference type="ARBA" id="ARBA00023004"/>
    </source>
</evidence>
<dbReference type="Pfam" id="PF04879">
    <property type="entry name" value="Molybdop_Fe4S4"/>
    <property type="match status" value="1"/>
</dbReference>
<dbReference type="InterPro" id="IPR041854">
    <property type="entry name" value="BFD-like_2Fe2S-bd_dom_sf"/>
</dbReference>
<dbReference type="InterPro" id="IPR027467">
    <property type="entry name" value="MopterinOxRdtase_cofactor_BS"/>
</dbReference>
<dbReference type="GO" id="GO:0045333">
    <property type="term" value="P:cellular respiration"/>
    <property type="evidence" value="ECO:0007669"/>
    <property type="project" value="UniProtKB-ARBA"/>
</dbReference>
<dbReference type="Gene3D" id="3.40.50.740">
    <property type="match status" value="1"/>
</dbReference>